<dbReference type="SUPFAM" id="SSF103481">
    <property type="entry name" value="Multidrug resistance efflux transporter EmrE"/>
    <property type="match status" value="1"/>
</dbReference>
<evidence type="ECO:0000256" key="2">
    <source>
        <dbReference type="ARBA" id="ARBA00022475"/>
    </source>
</evidence>
<comment type="subcellular location">
    <subcellularLocation>
        <location evidence="1">Cell membrane</location>
        <topology evidence="1">Multi-pass membrane protein</topology>
    </subcellularLocation>
</comment>
<evidence type="ECO:0000256" key="5">
    <source>
        <dbReference type="ARBA" id="ARBA00023136"/>
    </source>
</evidence>
<feature type="transmembrane region" description="Helical" evidence="6">
    <location>
        <begin position="74"/>
        <end position="94"/>
    </location>
</feature>
<evidence type="ECO:0000313" key="7">
    <source>
        <dbReference type="EMBL" id="GLS17445.1"/>
    </source>
</evidence>
<dbReference type="EMBL" id="BSPC01000005">
    <property type="protein sequence ID" value="GLS17445.1"/>
    <property type="molecule type" value="Genomic_DNA"/>
</dbReference>
<organism evidence="7 8">
    <name type="scientific">Labrys miyagiensis</name>
    <dbReference type="NCBI Taxonomy" id="346912"/>
    <lineage>
        <taxon>Bacteria</taxon>
        <taxon>Pseudomonadati</taxon>
        <taxon>Pseudomonadota</taxon>
        <taxon>Alphaproteobacteria</taxon>
        <taxon>Hyphomicrobiales</taxon>
        <taxon>Xanthobacteraceae</taxon>
        <taxon>Labrys</taxon>
    </lineage>
</organism>
<reference evidence="8" key="1">
    <citation type="journal article" date="2019" name="Int. J. Syst. Evol. Microbiol.">
        <title>The Global Catalogue of Microorganisms (GCM) 10K type strain sequencing project: providing services to taxonomists for standard genome sequencing and annotation.</title>
        <authorList>
            <consortium name="The Broad Institute Genomics Platform"/>
            <consortium name="The Broad Institute Genome Sequencing Center for Infectious Disease"/>
            <person name="Wu L."/>
            <person name="Ma J."/>
        </authorList>
    </citation>
    <scope>NUCLEOTIDE SEQUENCE [LARGE SCALE GENOMIC DNA]</scope>
    <source>
        <strain evidence="8">NBRC 101365</strain>
    </source>
</reference>
<dbReference type="Gene3D" id="1.10.3730.20">
    <property type="match status" value="1"/>
</dbReference>
<evidence type="ECO:0000313" key="8">
    <source>
        <dbReference type="Proteomes" id="UP001156882"/>
    </source>
</evidence>
<comment type="caution">
    <text evidence="7">The sequence shown here is derived from an EMBL/GenBank/DDBJ whole genome shotgun (WGS) entry which is preliminary data.</text>
</comment>
<keyword evidence="2" id="KW-1003">Cell membrane</keyword>
<dbReference type="Proteomes" id="UP001156882">
    <property type="component" value="Unassembled WGS sequence"/>
</dbReference>
<evidence type="ECO:0000256" key="1">
    <source>
        <dbReference type="ARBA" id="ARBA00004651"/>
    </source>
</evidence>
<dbReference type="RefSeq" id="WP_284310265.1">
    <property type="nucleotide sequence ID" value="NZ_BSPC01000005.1"/>
</dbReference>
<keyword evidence="4 6" id="KW-1133">Transmembrane helix</keyword>
<accession>A0ABQ6CBV5</accession>
<sequence length="120" mass="12682">MTVMAILVLAGTICCDVIGQLCFKVGLDDPSISAQALPIWLRVAGSPLIWLGVATYAVEIAAWLFVLSRLPLSVAFPLAGLSYCGIALASRFILHESISRRRWIGTILIALGAAVVGSSL</sequence>
<keyword evidence="3 6" id="KW-0812">Transmembrane</keyword>
<evidence type="ECO:0000256" key="3">
    <source>
        <dbReference type="ARBA" id="ARBA00022692"/>
    </source>
</evidence>
<feature type="transmembrane region" description="Helical" evidence="6">
    <location>
        <begin position="48"/>
        <end position="68"/>
    </location>
</feature>
<keyword evidence="8" id="KW-1185">Reference proteome</keyword>
<evidence type="ECO:0000256" key="6">
    <source>
        <dbReference type="SAM" id="Phobius"/>
    </source>
</evidence>
<feature type="transmembrane region" description="Helical" evidence="6">
    <location>
        <begin position="6"/>
        <end position="27"/>
    </location>
</feature>
<dbReference type="InterPro" id="IPR000390">
    <property type="entry name" value="Small_drug/metabolite_transptr"/>
</dbReference>
<gene>
    <name evidence="7" type="primary">arnE</name>
    <name evidence="7" type="ORF">GCM10007874_04600</name>
</gene>
<dbReference type="PANTHER" id="PTHR30561:SF9">
    <property type="entry name" value="4-AMINO-4-DEOXY-L-ARABINOSE-PHOSPHOUNDECAPRENOL FLIPPASE SUBUNIT ARNF-RELATED"/>
    <property type="match status" value="1"/>
</dbReference>
<evidence type="ECO:0000256" key="4">
    <source>
        <dbReference type="ARBA" id="ARBA00022989"/>
    </source>
</evidence>
<protein>
    <submittedName>
        <fullName evidence="7">4-amino-4-deoxy-L-arabinose-phosphoundecaprenol flippase subunit ArnE</fullName>
    </submittedName>
</protein>
<keyword evidence="5 6" id="KW-0472">Membrane</keyword>
<name>A0ABQ6CBV5_9HYPH</name>
<dbReference type="PANTHER" id="PTHR30561">
    <property type="entry name" value="SMR FAMILY PROTON-DEPENDENT DRUG EFFLUX TRANSPORTER SUGE"/>
    <property type="match status" value="1"/>
</dbReference>
<dbReference type="InterPro" id="IPR037185">
    <property type="entry name" value="EmrE-like"/>
</dbReference>
<proteinExistence type="predicted"/>